<evidence type="ECO:0000256" key="1">
    <source>
        <dbReference type="ARBA" id="ARBA00022723"/>
    </source>
</evidence>
<evidence type="ECO:0000256" key="3">
    <source>
        <dbReference type="ARBA" id="ARBA00022833"/>
    </source>
</evidence>
<evidence type="ECO:0000259" key="7">
    <source>
        <dbReference type="PROSITE" id="PS50023"/>
    </source>
</evidence>
<feature type="region of interest" description="Disordered" evidence="6">
    <location>
        <begin position="376"/>
        <end position="396"/>
    </location>
</feature>
<feature type="domain" description="LIM zinc-binding" evidence="7">
    <location>
        <begin position="132"/>
        <end position="197"/>
    </location>
</feature>
<name>A0A915CTW4_9BILA</name>
<dbReference type="InterPro" id="IPR001781">
    <property type="entry name" value="Znf_LIM"/>
</dbReference>
<feature type="domain" description="PET" evidence="8">
    <location>
        <begin position="20"/>
        <end position="128"/>
    </location>
</feature>
<keyword evidence="1 5" id="KW-0479">Metal-binding</keyword>
<protein>
    <submittedName>
        <fullName evidence="10">Uncharacterized protein</fullName>
    </submittedName>
</protein>
<keyword evidence="3 5" id="KW-0862">Zinc</keyword>
<dbReference type="InterPro" id="IPR047120">
    <property type="entry name" value="Pk/Esn/Tes"/>
</dbReference>
<dbReference type="FunFam" id="2.10.110.10:FF:000005">
    <property type="entry name" value="Testin isoform 1"/>
    <property type="match status" value="1"/>
</dbReference>
<dbReference type="SMART" id="SM00132">
    <property type="entry name" value="LIM"/>
    <property type="match status" value="3"/>
</dbReference>
<dbReference type="SUPFAM" id="SSF57716">
    <property type="entry name" value="Glucocorticoid receptor-like (DNA-binding domain)"/>
    <property type="match status" value="2"/>
</dbReference>
<evidence type="ECO:0000256" key="6">
    <source>
        <dbReference type="SAM" id="MobiDB-lite"/>
    </source>
</evidence>
<dbReference type="WBParaSite" id="jg12561">
    <property type="protein sequence ID" value="jg12561"/>
    <property type="gene ID" value="jg12561"/>
</dbReference>
<dbReference type="CDD" id="cd09827">
    <property type="entry name" value="PET_Prickle"/>
    <property type="match status" value="1"/>
</dbReference>
<evidence type="ECO:0000313" key="10">
    <source>
        <dbReference type="WBParaSite" id="jg12561"/>
    </source>
</evidence>
<dbReference type="GO" id="GO:0008270">
    <property type="term" value="F:zinc ion binding"/>
    <property type="evidence" value="ECO:0007669"/>
    <property type="project" value="InterPro"/>
</dbReference>
<sequence length="448" mass="50449">MSSPSKCACLSPASRIRIAADVHRYSTSDDDSGCVLDEYAWIPNGVKPDTIHTYFAALPQNKVPFVNSAGEQWRLEQLVKQLPPQDSDPRYCSKLNPVEESELNAFEKERKKQCLGRGLIQQLPIYPDNRKLYCHQCKSAINSEDLVVSAPERFEDSVFWHPGCFVCVECKELLVDLIFFKHNQNVFCGRHHAEQIKPRCSACDELVFSEECTEAEGRVWHMRHFACQNCSTQLGGQRYILKNDLPCCLPCYHQAAQLTCNTCVKEIAADKPHITQGDIHWHASEGCFCCSTCKKNLLGKRYSFLRNQLYCGHNTCSKVMIPKRTISLSTPTALSLPLQLPMNMKPINISSPKQSWPISPTANQSPRVRFALTDSQCRHQPPRISPPPIPQNSQSNPQENIYETVIVPSTSTSPVLQNATTSATHQFSARMKNIKEEAKSPLKITRAA</sequence>
<dbReference type="PROSITE" id="PS51303">
    <property type="entry name" value="PET"/>
    <property type="match status" value="1"/>
</dbReference>
<evidence type="ECO:0000256" key="2">
    <source>
        <dbReference type="ARBA" id="ARBA00022737"/>
    </source>
</evidence>
<keyword evidence="2" id="KW-0677">Repeat</keyword>
<feature type="domain" description="LIM zinc-binding" evidence="7">
    <location>
        <begin position="198"/>
        <end position="258"/>
    </location>
</feature>
<dbReference type="CDD" id="cd09341">
    <property type="entry name" value="LIM2_Testin_like"/>
    <property type="match status" value="1"/>
</dbReference>
<dbReference type="Proteomes" id="UP000887574">
    <property type="component" value="Unplaced"/>
</dbReference>
<dbReference type="PANTHER" id="PTHR24211">
    <property type="entry name" value="LIM DOMAIN-CONTAINING PROTEIN"/>
    <property type="match status" value="1"/>
</dbReference>
<organism evidence="9 10">
    <name type="scientific">Ditylenchus dipsaci</name>
    <dbReference type="NCBI Taxonomy" id="166011"/>
    <lineage>
        <taxon>Eukaryota</taxon>
        <taxon>Metazoa</taxon>
        <taxon>Ecdysozoa</taxon>
        <taxon>Nematoda</taxon>
        <taxon>Chromadorea</taxon>
        <taxon>Rhabditida</taxon>
        <taxon>Tylenchina</taxon>
        <taxon>Tylenchomorpha</taxon>
        <taxon>Sphaerularioidea</taxon>
        <taxon>Anguinidae</taxon>
        <taxon>Anguininae</taxon>
        <taxon>Ditylenchus</taxon>
    </lineage>
</organism>
<dbReference type="AlphaFoldDB" id="A0A915CTW4"/>
<proteinExistence type="predicted"/>
<evidence type="ECO:0000313" key="9">
    <source>
        <dbReference type="Proteomes" id="UP000887574"/>
    </source>
</evidence>
<evidence type="ECO:0000259" key="8">
    <source>
        <dbReference type="PROSITE" id="PS51303"/>
    </source>
</evidence>
<evidence type="ECO:0000256" key="4">
    <source>
        <dbReference type="ARBA" id="ARBA00023038"/>
    </source>
</evidence>
<reference evidence="10" key="1">
    <citation type="submission" date="2022-11" db="UniProtKB">
        <authorList>
            <consortium name="WormBaseParasite"/>
        </authorList>
    </citation>
    <scope>IDENTIFICATION</scope>
</reference>
<dbReference type="Pfam" id="PF06297">
    <property type="entry name" value="PET"/>
    <property type="match status" value="1"/>
</dbReference>
<evidence type="ECO:0000256" key="5">
    <source>
        <dbReference type="PROSITE-ProRule" id="PRU00125"/>
    </source>
</evidence>
<keyword evidence="4 5" id="KW-0440">LIM domain</keyword>
<dbReference type="PROSITE" id="PS50023">
    <property type="entry name" value="LIM_DOMAIN_2"/>
    <property type="match status" value="2"/>
</dbReference>
<dbReference type="PROSITE" id="PS00478">
    <property type="entry name" value="LIM_DOMAIN_1"/>
    <property type="match status" value="1"/>
</dbReference>
<keyword evidence="9" id="KW-1185">Reference proteome</keyword>
<dbReference type="PANTHER" id="PTHR24211:SF20">
    <property type="entry name" value="PROTEIN ESPINAS-RELATED"/>
    <property type="match status" value="1"/>
</dbReference>
<dbReference type="InterPro" id="IPR010442">
    <property type="entry name" value="PET_domain"/>
</dbReference>
<dbReference type="Gene3D" id="2.10.110.10">
    <property type="entry name" value="Cysteine Rich Protein"/>
    <property type="match status" value="3"/>
</dbReference>
<accession>A0A915CTW4</accession>
<dbReference type="InterPro" id="IPR033723">
    <property type="entry name" value="PET_prickle"/>
</dbReference>
<dbReference type="Pfam" id="PF00412">
    <property type="entry name" value="LIM"/>
    <property type="match status" value="3"/>
</dbReference>